<comment type="caution">
    <text evidence="2">The sequence shown here is derived from an EMBL/GenBank/DDBJ whole genome shotgun (WGS) entry which is preliminary data.</text>
</comment>
<evidence type="ECO:0000256" key="1">
    <source>
        <dbReference type="SAM" id="Phobius"/>
    </source>
</evidence>
<evidence type="ECO:0008006" key="4">
    <source>
        <dbReference type="Google" id="ProtNLM"/>
    </source>
</evidence>
<organism evidence="2 3">
    <name type="scientific">Goodfellowiella coeruleoviolacea</name>
    <dbReference type="NCBI Taxonomy" id="334858"/>
    <lineage>
        <taxon>Bacteria</taxon>
        <taxon>Bacillati</taxon>
        <taxon>Actinomycetota</taxon>
        <taxon>Actinomycetes</taxon>
        <taxon>Pseudonocardiales</taxon>
        <taxon>Pseudonocardiaceae</taxon>
        <taxon>Goodfellowiella</taxon>
    </lineage>
</organism>
<dbReference type="Proteomes" id="UP001206128">
    <property type="component" value="Unassembled WGS sequence"/>
</dbReference>
<name>A0AAE3GEJ5_9PSEU</name>
<feature type="transmembrane region" description="Helical" evidence="1">
    <location>
        <begin position="28"/>
        <end position="46"/>
    </location>
</feature>
<gene>
    <name evidence="2" type="ORF">LX83_002744</name>
</gene>
<dbReference type="AlphaFoldDB" id="A0AAE3GEJ5"/>
<accession>A0AAE3GEJ5</accession>
<dbReference type="RefSeq" id="WP_253771242.1">
    <property type="nucleotide sequence ID" value="NZ_JAMTCK010000006.1"/>
</dbReference>
<evidence type="ECO:0000313" key="2">
    <source>
        <dbReference type="EMBL" id="MCP2165885.1"/>
    </source>
</evidence>
<feature type="transmembrane region" description="Helical" evidence="1">
    <location>
        <begin position="81"/>
        <end position="101"/>
    </location>
</feature>
<keyword evidence="1" id="KW-1133">Transmembrane helix</keyword>
<dbReference type="EMBL" id="JAMTCK010000006">
    <property type="protein sequence ID" value="MCP2165885.1"/>
    <property type="molecule type" value="Genomic_DNA"/>
</dbReference>
<keyword evidence="3" id="KW-1185">Reference proteome</keyword>
<protein>
    <recommendedName>
        <fullName evidence="4">DUF4190 domain-containing protein</fullName>
    </recommendedName>
</protein>
<proteinExistence type="predicted"/>
<evidence type="ECO:0000313" key="3">
    <source>
        <dbReference type="Proteomes" id="UP001206128"/>
    </source>
</evidence>
<keyword evidence="1" id="KW-0472">Membrane</keyword>
<reference evidence="2" key="1">
    <citation type="submission" date="2022-06" db="EMBL/GenBank/DDBJ databases">
        <title>Genomic Encyclopedia of Archaeal and Bacterial Type Strains, Phase II (KMG-II): from individual species to whole genera.</title>
        <authorList>
            <person name="Goeker M."/>
        </authorList>
    </citation>
    <scope>NUCLEOTIDE SEQUENCE</scope>
    <source>
        <strain evidence="2">DSM 43935</strain>
    </source>
</reference>
<keyword evidence="1" id="KW-0812">Transmembrane</keyword>
<sequence>MSAPQMPGMPPQAGYAPQVQLPQQPKNGLGTAGFVLGLVGLVLSVIPFINVVAWPLVIVGLVLSIVGIVRVNKGQANNKGLSIAGAILSVLGLVGCIWWTVVIGQAVSELQDQLEQVTVTNER</sequence>